<name>A0A6H1WUY4_9BACT</name>
<dbReference type="PANTHER" id="PTHR38011">
    <property type="entry name" value="DIHYDROFOLATE REDUCTASE FAMILY PROTEIN (AFU_ORTHOLOGUE AFUA_8G06820)"/>
    <property type="match status" value="1"/>
</dbReference>
<dbReference type="Proteomes" id="UP000501253">
    <property type="component" value="Chromosome"/>
</dbReference>
<comment type="similarity">
    <text evidence="4 12">In the N-terminal section; belongs to the cytidine and deoxycytidylate deaminase family.</text>
</comment>
<dbReference type="GO" id="GO:0009231">
    <property type="term" value="P:riboflavin biosynthetic process"/>
    <property type="evidence" value="ECO:0007669"/>
    <property type="project" value="UniProtKB-UniPathway"/>
</dbReference>
<comment type="cofactor">
    <cofactor evidence="12 15">
        <name>Zn(2+)</name>
        <dbReference type="ChEBI" id="CHEBI:29105"/>
    </cofactor>
    <text evidence="12 15">Binds 1 zinc ion.</text>
</comment>
<dbReference type="InterPro" id="IPR011549">
    <property type="entry name" value="RibD_C"/>
</dbReference>
<evidence type="ECO:0000313" key="17">
    <source>
        <dbReference type="EMBL" id="QJA06916.1"/>
    </source>
</evidence>
<dbReference type="KEGG" id="tmai:FVE67_09000"/>
<dbReference type="AlphaFoldDB" id="A0A6H1WUY4"/>
<dbReference type="InterPro" id="IPR004794">
    <property type="entry name" value="Eubact_RibD"/>
</dbReference>
<dbReference type="NCBIfam" id="TIGR00227">
    <property type="entry name" value="ribD_Cterm"/>
    <property type="match status" value="1"/>
</dbReference>
<comment type="pathway">
    <text evidence="2 12">Cofactor biosynthesis; riboflavin biosynthesis; 5-amino-6-(D-ribitylamino)uracil from GTP: step 2/4.</text>
</comment>
<evidence type="ECO:0000256" key="9">
    <source>
        <dbReference type="ARBA" id="ARBA00022857"/>
    </source>
</evidence>
<dbReference type="PROSITE" id="PS00903">
    <property type="entry name" value="CYT_DCMP_DEAMINASES_1"/>
    <property type="match status" value="1"/>
</dbReference>
<protein>
    <recommendedName>
        <fullName evidence="12">Riboflavin biosynthesis protein RibD</fullName>
    </recommendedName>
    <domain>
        <recommendedName>
            <fullName evidence="12">Diaminohydroxyphosphoribosylaminopyrimidine deaminase</fullName>
            <shortName evidence="12">DRAP deaminase</shortName>
            <ecNumber evidence="12">3.5.4.26</ecNumber>
        </recommendedName>
        <alternativeName>
            <fullName evidence="12">Riboflavin-specific deaminase</fullName>
        </alternativeName>
    </domain>
    <domain>
        <recommendedName>
            <fullName evidence="12">5-amino-6-(5-phosphoribosylamino)uracil reductase</fullName>
            <ecNumber evidence="12">1.1.1.193</ecNumber>
        </recommendedName>
        <alternativeName>
            <fullName evidence="12">HTP reductase</fullName>
        </alternativeName>
    </domain>
</protein>
<evidence type="ECO:0000256" key="11">
    <source>
        <dbReference type="ARBA" id="ARBA00023268"/>
    </source>
</evidence>
<organism evidence="17 18">
    <name type="scientific">Thermosulfurimonas marina</name>
    <dbReference type="NCBI Taxonomy" id="2047767"/>
    <lineage>
        <taxon>Bacteria</taxon>
        <taxon>Pseudomonadati</taxon>
        <taxon>Thermodesulfobacteriota</taxon>
        <taxon>Thermodesulfobacteria</taxon>
        <taxon>Thermodesulfobacteriales</taxon>
        <taxon>Thermodesulfobacteriaceae</taxon>
        <taxon>Thermosulfurimonas</taxon>
    </lineage>
</organism>
<dbReference type="RefSeq" id="WP_168720264.1">
    <property type="nucleotide sequence ID" value="NZ_CP042909.1"/>
</dbReference>
<dbReference type="GO" id="GO:0008835">
    <property type="term" value="F:diaminohydroxyphosphoribosylaminopyrimidine deaminase activity"/>
    <property type="evidence" value="ECO:0007669"/>
    <property type="project" value="UniProtKB-EC"/>
</dbReference>
<feature type="binding site" evidence="14">
    <location>
        <position position="174"/>
    </location>
    <ligand>
        <name>NADP(+)</name>
        <dbReference type="ChEBI" id="CHEBI:58349"/>
    </ligand>
</feature>
<evidence type="ECO:0000256" key="12">
    <source>
        <dbReference type="PIRNR" id="PIRNR006769"/>
    </source>
</evidence>
<dbReference type="InterPro" id="IPR002734">
    <property type="entry name" value="RibDG_C"/>
</dbReference>
<dbReference type="PIRSF" id="PIRSF006769">
    <property type="entry name" value="RibD"/>
    <property type="match status" value="1"/>
</dbReference>
<reference evidence="17 18" key="1">
    <citation type="submission" date="2019-08" db="EMBL/GenBank/DDBJ databases">
        <title>Complete genome sequence of Thermosulfurimonas marina SU872T, an anaerobic thermophilic chemolithoautotrophic bacterium isolated from a shallow marine hydrothermal vent.</title>
        <authorList>
            <person name="Allioux M."/>
            <person name="Jebbar M."/>
            <person name="Slobodkina G."/>
            <person name="Slobodkin A."/>
            <person name="Moalic Y."/>
            <person name="Frolova A."/>
            <person name="Shao Z."/>
            <person name="Alain K."/>
        </authorList>
    </citation>
    <scope>NUCLEOTIDE SEQUENCE [LARGE SCALE GENOMIC DNA]</scope>
    <source>
        <strain evidence="17 18">SU872</strain>
    </source>
</reference>
<dbReference type="PANTHER" id="PTHR38011:SF7">
    <property type="entry name" value="2,5-DIAMINO-6-RIBOSYLAMINO-4(3H)-PYRIMIDINONE 5'-PHOSPHATE REDUCTASE"/>
    <property type="match status" value="1"/>
</dbReference>
<feature type="active site" description="Proton donor" evidence="13">
    <location>
        <position position="57"/>
    </location>
</feature>
<dbReference type="InterPro" id="IPR016192">
    <property type="entry name" value="APOBEC/CMP_deaminase_Zn-bd"/>
</dbReference>
<feature type="binding site" evidence="15">
    <location>
        <position position="89"/>
    </location>
    <ligand>
        <name>Zn(2+)</name>
        <dbReference type="ChEBI" id="CHEBI:29105"/>
        <note>catalytic</note>
    </ligand>
</feature>
<dbReference type="UniPathway" id="UPA00275">
    <property type="reaction ID" value="UER00401"/>
</dbReference>
<feature type="binding site" evidence="14">
    <location>
        <position position="172"/>
    </location>
    <ligand>
        <name>substrate</name>
    </ligand>
</feature>
<dbReference type="EMBL" id="CP042909">
    <property type="protein sequence ID" value="QJA06916.1"/>
    <property type="molecule type" value="Genomic_DNA"/>
</dbReference>
<feature type="binding site" evidence="14">
    <location>
        <position position="158"/>
    </location>
    <ligand>
        <name>NADP(+)</name>
        <dbReference type="ChEBI" id="CHEBI:58349"/>
    </ligand>
</feature>
<keyword evidence="18" id="KW-1185">Reference proteome</keyword>
<dbReference type="EC" id="1.1.1.193" evidence="12"/>
<keyword evidence="10 12" id="KW-0560">Oxidoreductase</keyword>
<feature type="binding site" evidence="14">
    <location>
        <position position="225"/>
    </location>
    <ligand>
        <name>NADP(+)</name>
        <dbReference type="ChEBI" id="CHEBI:58349"/>
    </ligand>
</feature>
<comment type="pathway">
    <text evidence="3 12">Cofactor biosynthesis; riboflavin biosynthesis; 5-amino-6-(D-ribitylamino)uracil from GTP: step 3/4.</text>
</comment>
<dbReference type="NCBIfam" id="TIGR00326">
    <property type="entry name" value="eubact_ribD"/>
    <property type="match status" value="1"/>
</dbReference>
<feature type="binding site" evidence="15">
    <location>
        <position position="55"/>
    </location>
    <ligand>
        <name>Zn(2+)</name>
        <dbReference type="ChEBI" id="CHEBI:29105"/>
        <note>catalytic</note>
    </ligand>
</feature>
<evidence type="ECO:0000256" key="5">
    <source>
        <dbReference type="ARBA" id="ARBA00007417"/>
    </source>
</evidence>
<accession>A0A6H1WUY4</accession>
<feature type="binding site" evidence="14">
    <location>
        <position position="208"/>
    </location>
    <ligand>
        <name>substrate</name>
    </ligand>
</feature>
<evidence type="ECO:0000256" key="2">
    <source>
        <dbReference type="ARBA" id="ARBA00004882"/>
    </source>
</evidence>
<dbReference type="InterPro" id="IPR024072">
    <property type="entry name" value="DHFR-like_dom_sf"/>
</dbReference>
<dbReference type="GO" id="GO:0008270">
    <property type="term" value="F:zinc ion binding"/>
    <property type="evidence" value="ECO:0007669"/>
    <property type="project" value="InterPro"/>
</dbReference>
<dbReference type="InterPro" id="IPR050765">
    <property type="entry name" value="Riboflavin_Biosynth_HTPR"/>
</dbReference>
<dbReference type="Pfam" id="PF01872">
    <property type="entry name" value="RibD_C"/>
    <property type="match status" value="1"/>
</dbReference>
<dbReference type="GO" id="GO:0050661">
    <property type="term" value="F:NADP binding"/>
    <property type="evidence" value="ECO:0007669"/>
    <property type="project" value="InterPro"/>
</dbReference>
<dbReference type="InterPro" id="IPR016193">
    <property type="entry name" value="Cytidine_deaminase-like"/>
</dbReference>
<feature type="binding site" evidence="15">
    <location>
        <position position="80"/>
    </location>
    <ligand>
        <name>Zn(2+)</name>
        <dbReference type="ChEBI" id="CHEBI:29105"/>
        <note>catalytic</note>
    </ligand>
</feature>
<dbReference type="EC" id="3.5.4.26" evidence="12"/>
<keyword evidence="12 17" id="KW-0378">Hydrolase</keyword>
<evidence type="ECO:0000256" key="6">
    <source>
        <dbReference type="ARBA" id="ARBA00022619"/>
    </source>
</evidence>
<evidence type="ECO:0000256" key="8">
    <source>
        <dbReference type="ARBA" id="ARBA00022833"/>
    </source>
</evidence>
<evidence type="ECO:0000256" key="3">
    <source>
        <dbReference type="ARBA" id="ARBA00004910"/>
    </source>
</evidence>
<evidence type="ECO:0000256" key="7">
    <source>
        <dbReference type="ARBA" id="ARBA00022723"/>
    </source>
</evidence>
<dbReference type="PROSITE" id="PS51747">
    <property type="entry name" value="CYT_DCMP_DEAMINASES_2"/>
    <property type="match status" value="1"/>
</dbReference>
<keyword evidence="11" id="KW-0511">Multifunctional enzyme</keyword>
<feature type="binding site" evidence="14">
    <location>
        <position position="204"/>
    </location>
    <ligand>
        <name>NADP(+)</name>
        <dbReference type="ChEBI" id="CHEBI:58349"/>
    </ligand>
</feature>
<evidence type="ECO:0000259" key="16">
    <source>
        <dbReference type="PROSITE" id="PS51747"/>
    </source>
</evidence>
<feature type="binding site" evidence="14">
    <location>
        <position position="211"/>
    </location>
    <ligand>
        <name>substrate</name>
    </ligand>
</feature>
<feature type="domain" description="CMP/dCMP-type deaminase" evidence="16">
    <location>
        <begin position="4"/>
        <end position="127"/>
    </location>
</feature>
<feature type="binding site" evidence="14">
    <location>
        <position position="297"/>
    </location>
    <ligand>
        <name>substrate</name>
    </ligand>
</feature>
<gene>
    <name evidence="17" type="primary">ribD</name>
    <name evidence="17" type="ORF">FVE67_09000</name>
</gene>
<dbReference type="GO" id="GO:0008703">
    <property type="term" value="F:5-amino-6-(5-phosphoribosylamino)uracil reductase activity"/>
    <property type="evidence" value="ECO:0007669"/>
    <property type="project" value="UniProtKB-EC"/>
</dbReference>
<comment type="similarity">
    <text evidence="5 12">In the C-terminal section; belongs to the HTP reductase family.</text>
</comment>
<dbReference type="Gene3D" id="3.40.430.10">
    <property type="entry name" value="Dihydrofolate Reductase, subunit A"/>
    <property type="match status" value="1"/>
</dbReference>
<comment type="catalytic activity">
    <reaction evidence="12">
        <text>5-amino-6-(5-phospho-D-ribitylamino)uracil + NADP(+) = 5-amino-6-(5-phospho-D-ribosylamino)uracil + NADPH + H(+)</text>
        <dbReference type="Rhea" id="RHEA:17845"/>
        <dbReference type="ChEBI" id="CHEBI:15378"/>
        <dbReference type="ChEBI" id="CHEBI:57783"/>
        <dbReference type="ChEBI" id="CHEBI:58349"/>
        <dbReference type="ChEBI" id="CHEBI:58421"/>
        <dbReference type="ChEBI" id="CHEBI:58453"/>
        <dbReference type="EC" id="1.1.1.193"/>
    </reaction>
</comment>
<evidence type="ECO:0000256" key="13">
    <source>
        <dbReference type="PIRSR" id="PIRSR006769-1"/>
    </source>
</evidence>
<dbReference type="InterPro" id="IPR002125">
    <property type="entry name" value="CMP_dCMP_dom"/>
</dbReference>
<feature type="binding site" evidence="14">
    <location>
        <position position="188"/>
    </location>
    <ligand>
        <name>substrate</name>
    </ligand>
</feature>
<dbReference type="Pfam" id="PF00383">
    <property type="entry name" value="dCMP_cyt_deam_1"/>
    <property type="match status" value="1"/>
</dbReference>
<evidence type="ECO:0000256" key="1">
    <source>
        <dbReference type="ARBA" id="ARBA00002151"/>
    </source>
</evidence>
<proteinExistence type="inferred from homology"/>
<dbReference type="SUPFAM" id="SSF53927">
    <property type="entry name" value="Cytidine deaminase-like"/>
    <property type="match status" value="1"/>
</dbReference>
<dbReference type="CDD" id="cd01284">
    <property type="entry name" value="Riboflavin_deaminase-reductase"/>
    <property type="match status" value="1"/>
</dbReference>
<keyword evidence="7 12" id="KW-0479">Metal-binding</keyword>
<evidence type="ECO:0000256" key="10">
    <source>
        <dbReference type="ARBA" id="ARBA00023002"/>
    </source>
</evidence>
<dbReference type="SUPFAM" id="SSF53597">
    <property type="entry name" value="Dihydrofolate reductase-like"/>
    <property type="match status" value="1"/>
</dbReference>
<feature type="binding site" evidence="14">
    <location>
        <position position="200"/>
    </location>
    <ligand>
        <name>NADP(+)</name>
        <dbReference type="ChEBI" id="CHEBI:58349"/>
    </ligand>
</feature>
<feature type="binding site" evidence="14">
    <location>
        <begin position="299"/>
        <end position="305"/>
    </location>
    <ligand>
        <name>NADP(+)</name>
        <dbReference type="ChEBI" id="CHEBI:58349"/>
    </ligand>
</feature>
<evidence type="ECO:0000256" key="14">
    <source>
        <dbReference type="PIRSR" id="PIRSR006769-2"/>
    </source>
</evidence>
<comment type="function">
    <text evidence="1 12">Converts 2,5-diamino-6-(ribosylamino)-4(3h)-pyrimidinone 5'-phosphate into 5-amino-6-(ribosylamino)-2,4(1h,3h)-pyrimidinedione 5'-phosphate.</text>
</comment>
<keyword evidence="6 12" id="KW-0686">Riboflavin biosynthesis</keyword>
<keyword evidence="9 12" id="KW-0521">NADP</keyword>
<keyword evidence="8 12" id="KW-0862">Zinc</keyword>
<evidence type="ECO:0000256" key="15">
    <source>
        <dbReference type="PIRSR" id="PIRSR006769-3"/>
    </source>
</evidence>
<comment type="catalytic activity">
    <reaction evidence="12">
        <text>2,5-diamino-6-hydroxy-4-(5-phosphoribosylamino)-pyrimidine + H2O + H(+) = 5-amino-6-(5-phospho-D-ribosylamino)uracil + NH4(+)</text>
        <dbReference type="Rhea" id="RHEA:21868"/>
        <dbReference type="ChEBI" id="CHEBI:15377"/>
        <dbReference type="ChEBI" id="CHEBI:15378"/>
        <dbReference type="ChEBI" id="CHEBI:28938"/>
        <dbReference type="ChEBI" id="CHEBI:58453"/>
        <dbReference type="ChEBI" id="CHEBI:58614"/>
        <dbReference type="EC" id="3.5.4.26"/>
    </reaction>
</comment>
<sequence>MQRREDEFYMRLALREGRRGLGRTSPNPPVGAVVVDPQSGEVLGRGYHRAAGRPHAEVEALRRAGERARGATLYVTLEPCNHHGRTPPCTEAILAAGIRRVVAGTRDPNPRARGGLEYLAERGLEVRSGVLEKECRYLARFFLRRVQDGRPWVILKVAASLDGRLATRTGDSRWITGERARRLGHGLRALCDAILVGRRTVEEDDPQLTCRLVKGRNPVRIVLDTRLRLSPDRRLFRTARKIPTWLVCGEKAPREREIPFRELGVEILRVKEREDRVNLEDLLFRLAERGILSLLVEGGGEVQGAFLDQGLVDEVFFFFGPVIIGGRRAPQAFAGRGAASLKEALWLSEIKVRRLSESLLVQGLSPQGVRLLERSS</sequence>
<dbReference type="Gene3D" id="3.40.140.10">
    <property type="entry name" value="Cytidine Deaminase, domain 2"/>
    <property type="match status" value="1"/>
</dbReference>
<evidence type="ECO:0000256" key="4">
    <source>
        <dbReference type="ARBA" id="ARBA00005259"/>
    </source>
</evidence>
<evidence type="ECO:0000313" key="18">
    <source>
        <dbReference type="Proteomes" id="UP000501253"/>
    </source>
</evidence>